<dbReference type="AlphaFoldDB" id="A0A9P4QPR1"/>
<evidence type="ECO:0000256" key="1">
    <source>
        <dbReference type="SAM" id="MobiDB-lite"/>
    </source>
</evidence>
<sequence>MDRVREDALCRRQKEIITDILKKRAEESSTGANSRVKKTRPPGRTSNGKENMGLVKGPIGLFASVRPSAGMSAPTGVRIANNLRAANNLREGADAVDGDGKIMLPESAKPVSSTTEAPVSVISTATVIRNILVKITNDLLSETKARYSDHNDPFNKQEEVNDEELVYWEKEDHEFEKRCEQYMEEEKLRRNTTAEKCLSRTVIVSWIAAGAEVADVAAVFEELSLTSIKLL</sequence>
<dbReference type="Proteomes" id="UP000799444">
    <property type="component" value="Unassembled WGS sequence"/>
</dbReference>
<evidence type="ECO:0000313" key="2">
    <source>
        <dbReference type="EMBL" id="KAF2730419.1"/>
    </source>
</evidence>
<feature type="non-terminal residue" evidence="2">
    <location>
        <position position="231"/>
    </location>
</feature>
<comment type="caution">
    <text evidence="2">The sequence shown here is derived from an EMBL/GenBank/DDBJ whole genome shotgun (WGS) entry which is preliminary data.</text>
</comment>
<reference evidence="2" key="1">
    <citation type="journal article" date="2020" name="Stud. Mycol.">
        <title>101 Dothideomycetes genomes: a test case for predicting lifestyles and emergence of pathogens.</title>
        <authorList>
            <person name="Haridas S."/>
            <person name="Albert R."/>
            <person name="Binder M."/>
            <person name="Bloem J."/>
            <person name="Labutti K."/>
            <person name="Salamov A."/>
            <person name="Andreopoulos B."/>
            <person name="Baker S."/>
            <person name="Barry K."/>
            <person name="Bills G."/>
            <person name="Bluhm B."/>
            <person name="Cannon C."/>
            <person name="Castanera R."/>
            <person name="Culley D."/>
            <person name="Daum C."/>
            <person name="Ezra D."/>
            <person name="Gonzalez J."/>
            <person name="Henrissat B."/>
            <person name="Kuo A."/>
            <person name="Liang C."/>
            <person name="Lipzen A."/>
            <person name="Lutzoni F."/>
            <person name="Magnuson J."/>
            <person name="Mondo S."/>
            <person name="Nolan M."/>
            <person name="Ohm R."/>
            <person name="Pangilinan J."/>
            <person name="Park H.-J."/>
            <person name="Ramirez L."/>
            <person name="Alfaro M."/>
            <person name="Sun H."/>
            <person name="Tritt A."/>
            <person name="Yoshinaga Y."/>
            <person name="Zwiers L.-H."/>
            <person name="Turgeon B."/>
            <person name="Goodwin S."/>
            <person name="Spatafora J."/>
            <person name="Crous P."/>
            <person name="Grigoriev I."/>
        </authorList>
    </citation>
    <scope>NUCLEOTIDE SEQUENCE</scope>
    <source>
        <strain evidence="2">CBS 125425</strain>
    </source>
</reference>
<evidence type="ECO:0000313" key="3">
    <source>
        <dbReference type="Proteomes" id="UP000799444"/>
    </source>
</evidence>
<proteinExistence type="predicted"/>
<keyword evidence="3" id="KW-1185">Reference proteome</keyword>
<dbReference type="EMBL" id="ML996218">
    <property type="protein sequence ID" value="KAF2730419.1"/>
    <property type="molecule type" value="Genomic_DNA"/>
</dbReference>
<gene>
    <name evidence="2" type="ORF">EJ04DRAFT_515279</name>
</gene>
<protein>
    <submittedName>
        <fullName evidence="2">Uncharacterized protein</fullName>
    </submittedName>
</protein>
<name>A0A9P4QPR1_9PLEO</name>
<feature type="region of interest" description="Disordered" evidence="1">
    <location>
        <begin position="23"/>
        <end position="53"/>
    </location>
</feature>
<accession>A0A9P4QPR1</accession>
<organism evidence="2 3">
    <name type="scientific">Polyplosphaeria fusca</name>
    <dbReference type="NCBI Taxonomy" id="682080"/>
    <lineage>
        <taxon>Eukaryota</taxon>
        <taxon>Fungi</taxon>
        <taxon>Dikarya</taxon>
        <taxon>Ascomycota</taxon>
        <taxon>Pezizomycotina</taxon>
        <taxon>Dothideomycetes</taxon>
        <taxon>Pleosporomycetidae</taxon>
        <taxon>Pleosporales</taxon>
        <taxon>Tetraplosphaeriaceae</taxon>
        <taxon>Polyplosphaeria</taxon>
    </lineage>
</organism>